<name>A0AB73MWB0_9LEPT</name>
<sequence length="84" mass="9558">MSAFQLIQEEFPSKLVSTQSCIIECQNFTPKRGFVSKFTVPYSVEISKKSMKGASIKSKNKDLKIKSLREIAVLRPIIKRKPIL</sequence>
<dbReference type="AlphaFoldDB" id="A0AB73MWB0"/>
<evidence type="ECO:0000313" key="1">
    <source>
        <dbReference type="EMBL" id="ONF90110.1"/>
    </source>
</evidence>
<gene>
    <name evidence="1" type="ORF">BWD14_21040</name>
</gene>
<organism evidence="1 2">
    <name type="scientific">Leptospira santarosai</name>
    <dbReference type="NCBI Taxonomy" id="28183"/>
    <lineage>
        <taxon>Bacteria</taxon>
        <taxon>Pseudomonadati</taxon>
        <taxon>Spirochaetota</taxon>
        <taxon>Spirochaetia</taxon>
        <taxon>Leptospirales</taxon>
        <taxon>Leptospiraceae</taxon>
        <taxon>Leptospira</taxon>
    </lineage>
</organism>
<proteinExistence type="predicted"/>
<reference evidence="1 2" key="1">
    <citation type="submission" date="2017-01" db="EMBL/GenBank/DDBJ databases">
        <title>Comparative genomic analysis of Brazilian Leptospira santarosai.</title>
        <authorList>
            <person name="Moreno L.Z."/>
            <person name="Miraglia F."/>
            <person name="Kremer F.S."/>
            <person name="Eslabao M.R."/>
            <person name="Lilenbaum W."/>
            <person name="Dellagostin O.A."/>
            <person name="Moreno A.M."/>
        </authorList>
    </citation>
    <scope>NUCLEOTIDE SEQUENCE [LARGE SCALE GENOMIC DNA]</scope>
    <source>
        <strain evidence="1 2">M52/8-19</strain>
    </source>
</reference>
<dbReference type="Proteomes" id="UP000189337">
    <property type="component" value="Unassembled WGS sequence"/>
</dbReference>
<evidence type="ECO:0000313" key="2">
    <source>
        <dbReference type="Proteomes" id="UP000189337"/>
    </source>
</evidence>
<accession>A0AB73MWB0</accession>
<protein>
    <submittedName>
        <fullName evidence="1">Uncharacterized protein</fullName>
    </submittedName>
</protein>
<dbReference type="EMBL" id="MTSU01000045">
    <property type="protein sequence ID" value="ONF90110.1"/>
    <property type="molecule type" value="Genomic_DNA"/>
</dbReference>
<comment type="caution">
    <text evidence="1">The sequence shown here is derived from an EMBL/GenBank/DDBJ whole genome shotgun (WGS) entry which is preliminary data.</text>
</comment>